<evidence type="ECO:0000256" key="4">
    <source>
        <dbReference type="ARBA" id="ARBA00022759"/>
    </source>
</evidence>
<comment type="similarity">
    <text evidence="1">Belongs to the HicA mRNA interferase family.</text>
</comment>
<evidence type="ECO:0000313" key="9">
    <source>
        <dbReference type="Proteomes" id="UP000036185"/>
    </source>
</evidence>
<keyword evidence="4" id="KW-0255">Endonuclease</keyword>
<dbReference type="InterPro" id="IPR038570">
    <property type="entry name" value="HicA_sf"/>
</dbReference>
<dbReference type="InterPro" id="IPR012933">
    <property type="entry name" value="HicA_mRNA_interferase"/>
</dbReference>
<dbReference type="Gene3D" id="3.30.920.30">
    <property type="entry name" value="Hypothetical protein"/>
    <property type="match status" value="1"/>
</dbReference>
<keyword evidence="2" id="KW-1277">Toxin-antitoxin system</keyword>
<reference evidence="8 9" key="1">
    <citation type="journal article" date="2014" name="Int. J. Syst. Evol. Microbiol.">
        <title>Draft Genome Sequence of Corynebacterium ulcerans FRC58, Isolated from the Bronchitic Aspiration of a Patient in France.</title>
        <authorList>
            <person name="Silva Ado S."/>
            <person name="Barauna R.A."/>
            <person name="de Sa P.C."/>
            <person name="das Gracas D.A."/>
            <person name="Carneiro A.R."/>
            <person name="Thouvenin M."/>
            <person name="Azevedo V."/>
            <person name="Badell E."/>
            <person name="Guiso N."/>
            <person name="da Silva A.L."/>
            <person name="Ramos R.T."/>
        </authorList>
    </citation>
    <scope>NUCLEOTIDE SEQUENCE [LARGE SCALE GENOMIC DNA]</scope>
    <source>
        <strain evidence="8 9">FRC58</strain>
    </source>
</reference>
<dbReference type="Pfam" id="PF07927">
    <property type="entry name" value="HicA_toxin"/>
    <property type="match status" value="1"/>
</dbReference>
<keyword evidence="3" id="KW-0540">Nuclease</keyword>
<keyword evidence="9" id="KW-1185">Reference proteome</keyword>
<organism evidence="8 9">
    <name type="scientific">Corynebacterium ulcerans FRC58</name>
    <dbReference type="NCBI Taxonomy" id="1408268"/>
    <lineage>
        <taxon>Bacteria</taxon>
        <taxon>Bacillati</taxon>
        <taxon>Actinomycetota</taxon>
        <taxon>Actinomycetes</taxon>
        <taxon>Mycobacteriales</taxon>
        <taxon>Corynebacteriaceae</taxon>
        <taxon>Corynebacterium</taxon>
    </lineage>
</organism>
<evidence type="ECO:0000256" key="7">
    <source>
        <dbReference type="ARBA" id="ARBA00023016"/>
    </source>
</evidence>
<evidence type="ECO:0000256" key="3">
    <source>
        <dbReference type="ARBA" id="ARBA00022722"/>
    </source>
</evidence>
<dbReference type="Proteomes" id="UP000036185">
    <property type="component" value="Chromosome"/>
</dbReference>
<dbReference type="SUPFAM" id="SSF54786">
    <property type="entry name" value="YcfA/nrd intein domain"/>
    <property type="match status" value="1"/>
</dbReference>
<gene>
    <name evidence="8" type="ORF">CulFRC58_1679</name>
</gene>
<keyword evidence="6" id="KW-0694">RNA-binding</keyword>
<evidence type="ECO:0000256" key="1">
    <source>
        <dbReference type="ARBA" id="ARBA00006620"/>
    </source>
</evidence>
<proteinExistence type="inferred from homology"/>
<dbReference type="RefSeq" id="WP_029974412.1">
    <property type="nucleotide sequence ID" value="NZ_CP011913.1"/>
</dbReference>
<keyword evidence="7" id="KW-0346">Stress response</keyword>
<accession>A0ABM5U295</accession>
<sequence length="63" mass="7177">MVKQRDIIKTIKKHAKENGLELTISEGGNHTKIKLGDKMAPIPRHREIGKTITKEIYKQLGIE</sequence>
<evidence type="ECO:0000256" key="2">
    <source>
        <dbReference type="ARBA" id="ARBA00022649"/>
    </source>
</evidence>
<name>A0ABM5U295_CORUL</name>
<evidence type="ECO:0000313" key="8">
    <source>
        <dbReference type="EMBL" id="AKN77533.1"/>
    </source>
</evidence>
<protein>
    <submittedName>
        <fullName evidence="8">Uncharacterized protein</fullName>
    </submittedName>
</protein>
<dbReference type="EMBL" id="CP011913">
    <property type="protein sequence ID" value="AKN77533.1"/>
    <property type="molecule type" value="Genomic_DNA"/>
</dbReference>
<evidence type="ECO:0000256" key="6">
    <source>
        <dbReference type="ARBA" id="ARBA00022884"/>
    </source>
</evidence>
<evidence type="ECO:0000256" key="5">
    <source>
        <dbReference type="ARBA" id="ARBA00022801"/>
    </source>
</evidence>
<keyword evidence="5" id="KW-0378">Hydrolase</keyword>